<dbReference type="InterPro" id="IPR051792">
    <property type="entry name" value="GGT_bact"/>
</dbReference>
<accession>A0A2W4ZYF8</accession>
<dbReference type="PANTHER" id="PTHR43199">
    <property type="entry name" value="GLUTATHIONE HYDROLASE"/>
    <property type="match status" value="1"/>
</dbReference>
<dbReference type="PRINTS" id="PR01210">
    <property type="entry name" value="GGTRANSPTASE"/>
</dbReference>
<dbReference type="Gene3D" id="3.60.20.40">
    <property type="match status" value="1"/>
</dbReference>
<dbReference type="Pfam" id="PF01019">
    <property type="entry name" value="G_glu_transpept"/>
    <property type="match status" value="1"/>
</dbReference>
<proteinExistence type="inferred from homology"/>
<comment type="similarity">
    <text evidence="1">Belongs to the gamma-glutamyltransferase family.</text>
</comment>
<keyword evidence="2" id="KW-0808">Transferase</keyword>
<dbReference type="SUPFAM" id="SSF56235">
    <property type="entry name" value="N-terminal nucleophile aminohydrolases (Ntn hydrolases)"/>
    <property type="match status" value="1"/>
</dbReference>
<dbReference type="AlphaFoldDB" id="A0A2W4ZYF8"/>
<evidence type="ECO:0000256" key="4">
    <source>
        <dbReference type="ARBA" id="ARBA00023145"/>
    </source>
</evidence>
<evidence type="ECO:0000313" key="5">
    <source>
        <dbReference type="EMBL" id="PZO86446.1"/>
    </source>
</evidence>
<dbReference type="InterPro" id="IPR029055">
    <property type="entry name" value="Ntn_hydrolases_N"/>
</dbReference>
<dbReference type="PANTHER" id="PTHR43199:SF1">
    <property type="entry name" value="GLUTATHIONE HYDROLASE PROENZYME"/>
    <property type="match status" value="1"/>
</dbReference>
<dbReference type="GO" id="GO:0016787">
    <property type="term" value="F:hydrolase activity"/>
    <property type="evidence" value="ECO:0007669"/>
    <property type="project" value="UniProtKB-KW"/>
</dbReference>
<evidence type="ECO:0000256" key="1">
    <source>
        <dbReference type="ARBA" id="ARBA00009381"/>
    </source>
</evidence>
<dbReference type="InterPro" id="IPR043137">
    <property type="entry name" value="GGT_ssub_C"/>
</dbReference>
<reference evidence="5 6" key="1">
    <citation type="submission" date="2017-08" db="EMBL/GenBank/DDBJ databases">
        <title>Infants hospitalized years apart are colonized by the same room-sourced microbial strains.</title>
        <authorList>
            <person name="Brooks B."/>
            <person name="Olm M.R."/>
            <person name="Firek B.A."/>
            <person name="Baker R."/>
            <person name="Thomas B.C."/>
            <person name="Morowitz M.J."/>
            <person name="Banfield J.F."/>
        </authorList>
    </citation>
    <scope>NUCLEOTIDE SEQUENCE [LARGE SCALE GENOMIC DNA]</scope>
    <source>
        <strain evidence="5">S2_018_000_R2_104</strain>
    </source>
</reference>
<gene>
    <name evidence="5" type="ORF">DI626_06620</name>
</gene>
<name>A0A2W4ZYF8_9BACT</name>
<organism evidence="5 6">
    <name type="scientific">Micavibrio aeruginosavorus</name>
    <dbReference type="NCBI Taxonomy" id="349221"/>
    <lineage>
        <taxon>Bacteria</taxon>
        <taxon>Pseudomonadati</taxon>
        <taxon>Bdellovibrionota</taxon>
        <taxon>Bdellovibrionia</taxon>
        <taxon>Bdellovibrionales</taxon>
        <taxon>Pseudobdellovibrionaceae</taxon>
        <taxon>Micavibrio</taxon>
    </lineage>
</organism>
<dbReference type="GO" id="GO:0016740">
    <property type="term" value="F:transferase activity"/>
    <property type="evidence" value="ECO:0007669"/>
    <property type="project" value="UniProtKB-KW"/>
</dbReference>
<evidence type="ECO:0000256" key="2">
    <source>
        <dbReference type="ARBA" id="ARBA00022679"/>
    </source>
</evidence>
<keyword evidence="4" id="KW-0865">Zymogen</keyword>
<comment type="caution">
    <text evidence="5">The sequence shown here is derived from an EMBL/GenBank/DDBJ whole genome shotgun (WGS) entry which is preliminary data.</text>
</comment>
<evidence type="ECO:0000256" key="3">
    <source>
        <dbReference type="ARBA" id="ARBA00022801"/>
    </source>
</evidence>
<sequence length="196" mass="20943">MLPAKEPVYPKPLGTSHFTLVDVRGNIVSMTDSVEDAFGSRMYVDGFMLNNQLTDFSFVPEVDGKPVANRVEGGKRPRSTMTPVIVFQPSGKPLMITGSAGGSGIMGYVLQRIIAVVDWKQDIKSALAAPNIVSRGRGIELEAETLAPAMSEPLQNFGHPVKITPLNSGLTAIVYDAQGRMTGAADPRREGTAIGE</sequence>
<keyword evidence="3" id="KW-0378">Hydrolase</keyword>
<dbReference type="EMBL" id="QFNK01000119">
    <property type="protein sequence ID" value="PZO86446.1"/>
    <property type="molecule type" value="Genomic_DNA"/>
</dbReference>
<dbReference type="Proteomes" id="UP000249557">
    <property type="component" value="Unassembled WGS sequence"/>
</dbReference>
<protein>
    <recommendedName>
        <fullName evidence="7">Gamma-glutamyltransferase</fullName>
    </recommendedName>
</protein>
<evidence type="ECO:0000313" key="6">
    <source>
        <dbReference type="Proteomes" id="UP000249557"/>
    </source>
</evidence>
<evidence type="ECO:0008006" key="7">
    <source>
        <dbReference type="Google" id="ProtNLM"/>
    </source>
</evidence>